<reference evidence="4 5" key="1">
    <citation type="submission" date="2017-12" db="EMBL/GenBank/DDBJ databases">
        <title>Genomes of bacteria within cyanobacterial aggregates.</title>
        <authorList>
            <person name="Cai H."/>
        </authorList>
    </citation>
    <scope>NUCLEOTIDE SEQUENCE [LARGE SCALE GENOMIC DNA]</scope>
    <source>
        <strain evidence="4 5">TH16</strain>
    </source>
</reference>
<keyword evidence="4" id="KW-0670">Pyruvate</keyword>
<dbReference type="InterPro" id="IPR013022">
    <property type="entry name" value="Xyl_isomerase-like_TIM-brl"/>
</dbReference>
<dbReference type="GO" id="GO:0016853">
    <property type="term" value="F:isomerase activity"/>
    <property type="evidence" value="ECO:0007669"/>
    <property type="project" value="UniProtKB-KW"/>
</dbReference>
<keyword evidence="5" id="KW-1185">Reference proteome</keyword>
<protein>
    <submittedName>
        <fullName evidence="4">Hydroxypyruvate isomerase</fullName>
    </submittedName>
</protein>
<dbReference type="InterPro" id="IPR036237">
    <property type="entry name" value="Xyl_isomerase-like_sf"/>
</dbReference>
<evidence type="ECO:0000313" key="5">
    <source>
        <dbReference type="Proteomes" id="UP000234752"/>
    </source>
</evidence>
<dbReference type="PIRSF" id="PIRSF006241">
    <property type="entry name" value="HyI"/>
    <property type="match status" value="1"/>
</dbReference>
<evidence type="ECO:0000256" key="1">
    <source>
        <dbReference type="ARBA" id="ARBA00023235"/>
    </source>
</evidence>
<dbReference type="InterPro" id="IPR026040">
    <property type="entry name" value="HyI-like"/>
</dbReference>
<proteinExistence type="inferred from homology"/>
<dbReference type="OrthoDB" id="9786584at2"/>
<dbReference type="EMBL" id="CP025612">
    <property type="protein sequence ID" value="AUN32870.1"/>
    <property type="molecule type" value="Genomic_DNA"/>
</dbReference>
<name>A0A2K9NIF3_9PROT</name>
<gene>
    <name evidence="4" type="ORF">C0V82_18605</name>
</gene>
<dbReference type="PANTHER" id="PTHR43489">
    <property type="entry name" value="ISOMERASE"/>
    <property type="match status" value="1"/>
</dbReference>
<evidence type="ECO:0000313" key="4">
    <source>
        <dbReference type="EMBL" id="AUN32870.1"/>
    </source>
</evidence>
<dbReference type="AlphaFoldDB" id="A0A2K9NIF3"/>
<dbReference type="KEGG" id="ncb:C0V82_18605"/>
<accession>A0A2K9NIF3</accession>
<comment type="similarity">
    <text evidence="2">Belongs to the hyi family.</text>
</comment>
<feature type="domain" description="Xylose isomerase-like TIM barrel" evidence="3">
    <location>
        <begin position="22"/>
        <end position="242"/>
    </location>
</feature>
<dbReference type="InterPro" id="IPR050417">
    <property type="entry name" value="Sugar_Epim/Isomerase"/>
</dbReference>
<dbReference type="Proteomes" id="UP000234752">
    <property type="component" value="Chromosome eg_2"/>
</dbReference>
<dbReference type="SUPFAM" id="SSF51658">
    <property type="entry name" value="Xylose isomerase-like"/>
    <property type="match status" value="1"/>
</dbReference>
<evidence type="ECO:0000256" key="2">
    <source>
        <dbReference type="PIRNR" id="PIRNR006241"/>
    </source>
</evidence>
<dbReference type="Gene3D" id="3.20.20.150">
    <property type="entry name" value="Divalent-metal-dependent TIM barrel enzymes"/>
    <property type="match status" value="1"/>
</dbReference>
<sequence length="255" mass="27816">MYLAACIEWLFAAENPTFTDRIRAAKAAGLDAVEFHLWRDKPLSEIRQTLEETGVKLASFVVEPRRSIVDPAQHGEFLAAVRDSLIAAKEAGAPALVVASGFTRPDVPRQDHFDAAVTALRQAATLAEEAGILLLLEPLNDRVEHPGMYLVSTTEGLDMVETVNSPNLRLLYDMYHSTVMGEDPAQVLAGRFHLVGHVQVADVPGRHQPGSGTIDWPRYIGILRDLGYQGAIGLEYKPTGPTLEGLTQARKTLGL</sequence>
<evidence type="ECO:0000259" key="3">
    <source>
        <dbReference type="Pfam" id="PF01261"/>
    </source>
</evidence>
<organism evidence="4 5">
    <name type="scientific">Niveispirillum cyanobacteriorum</name>
    <dbReference type="NCBI Taxonomy" id="1612173"/>
    <lineage>
        <taxon>Bacteria</taxon>
        <taxon>Pseudomonadati</taxon>
        <taxon>Pseudomonadota</taxon>
        <taxon>Alphaproteobacteria</taxon>
        <taxon>Rhodospirillales</taxon>
        <taxon>Azospirillaceae</taxon>
        <taxon>Niveispirillum</taxon>
    </lineage>
</organism>
<dbReference type="Pfam" id="PF01261">
    <property type="entry name" value="AP_endonuc_2"/>
    <property type="match status" value="1"/>
</dbReference>
<keyword evidence="1 2" id="KW-0413">Isomerase</keyword>